<protein>
    <recommendedName>
        <fullName evidence="3">DUF218 domain-containing protein</fullName>
    </recommendedName>
</protein>
<evidence type="ECO:0008006" key="3">
    <source>
        <dbReference type="Google" id="ProtNLM"/>
    </source>
</evidence>
<reference evidence="1" key="1">
    <citation type="submission" date="2020-04" db="EMBL/GenBank/DDBJ databases">
        <authorList>
            <person name="Zhang T."/>
        </authorList>
    </citation>
    <scope>NUCLEOTIDE SEQUENCE</scope>
    <source>
        <strain evidence="1">HKST-UBA17</strain>
    </source>
</reference>
<organism evidence="1 2">
    <name type="scientific">Candidatus Dojkabacteria bacterium</name>
    <dbReference type="NCBI Taxonomy" id="2099670"/>
    <lineage>
        <taxon>Bacteria</taxon>
        <taxon>Candidatus Dojkabacteria</taxon>
    </lineage>
</organism>
<dbReference type="Proteomes" id="UP000741282">
    <property type="component" value="Unassembled WGS sequence"/>
</dbReference>
<evidence type="ECO:0000313" key="1">
    <source>
        <dbReference type="EMBL" id="MCA9377267.1"/>
    </source>
</evidence>
<evidence type="ECO:0000313" key="2">
    <source>
        <dbReference type="Proteomes" id="UP000741282"/>
    </source>
</evidence>
<comment type="caution">
    <text evidence="1">The sequence shown here is derived from an EMBL/GenBank/DDBJ whole genome shotgun (WGS) entry which is preliminary data.</text>
</comment>
<dbReference type="EMBL" id="JAGQLN010000039">
    <property type="protein sequence ID" value="MCA9377267.1"/>
    <property type="molecule type" value="Genomic_DNA"/>
</dbReference>
<proteinExistence type="predicted"/>
<sequence>MEVERNPEPPKMNDELIKLLTELCFRNDDELEKVNGVFVFSSMIDHEKIVALIDKIVINNFSEQIFISGGNAPKEVKEEIGVELQLTESEALIDAINVDKYPNVKVFSERNSSNTLANVTETLKIQEFRETKSLIFIFKSHAAGRGYLTLRKFFPSIKILQQTFNAKYKDAESEITRSNWHTFDFGRKRVWGEYLRIVKYGSRGDIEYEEVKHLVKEIDKQLEAYRSEEGGNAFAQLLR</sequence>
<gene>
    <name evidence="1" type="ORF">KC685_05115</name>
</gene>
<dbReference type="AlphaFoldDB" id="A0A955KX05"/>
<reference evidence="1" key="2">
    <citation type="journal article" date="2021" name="Microbiome">
        <title>Successional dynamics and alternative stable states in a saline activated sludge microbial community over 9 years.</title>
        <authorList>
            <person name="Wang Y."/>
            <person name="Ye J."/>
            <person name="Ju F."/>
            <person name="Liu L."/>
            <person name="Boyd J.A."/>
            <person name="Deng Y."/>
            <person name="Parks D.H."/>
            <person name="Jiang X."/>
            <person name="Yin X."/>
            <person name="Woodcroft B.J."/>
            <person name="Tyson G.W."/>
            <person name="Hugenholtz P."/>
            <person name="Polz M.F."/>
            <person name="Zhang T."/>
        </authorList>
    </citation>
    <scope>NUCLEOTIDE SEQUENCE</scope>
    <source>
        <strain evidence="1">HKST-UBA17</strain>
    </source>
</reference>
<accession>A0A955KX05</accession>
<name>A0A955KX05_9BACT</name>